<dbReference type="OrthoDB" id="188276at2759"/>
<dbReference type="InterPro" id="IPR018948">
    <property type="entry name" value="GTP-bd_TrmE_N"/>
</dbReference>
<dbReference type="GO" id="GO:0005739">
    <property type="term" value="C:mitochondrion"/>
    <property type="evidence" value="ECO:0007669"/>
    <property type="project" value="UniProtKB-SubCell"/>
</dbReference>
<dbReference type="HOGENOM" id="CLU_019624_3_1_1"/>
<evidence type="ECO:0000256" key="4">
    <source>
        <dbReference type="ARBA" id="ARBA00022741"/>
    </source>
</evidence>
<keyword evidence="10" id="KW-1185">Reference proteome</keyword>
<dbReference type="Gene3D" id="3.40.50.300">
    <property type="entry name" value="P-loop containing nucleotide triphosphate hydrolases"/>
    <property type="match status" value="1"/>
</dbReference>
<dbReference type="AlphaFoldDB" id="A0A0C2X7J2"/>
<dbReference type="PANTHER" id="PTHR42714:SF2">
    <property type="entry name" value="TRNA MODIFICATION GTPASE GTPBP3, MITOCHONDRIAL"/>
    <property type="match status" value="1"/>
</dbReference>
<name>A0A0C2X7J2_SERVB</name>
<accession>A0A0C2X7J2</accession>
<dbReference type="GO" id="GO:0030488">
    <property type="term" value="P:tRNA methylation"/>
    <property type="evidence" value="ECO:0007669"/>
    <property type="project" value="TreeGrafter"/>
</dbReference>
<dbReference type="PANTHER" id="PTHR42714">
    <property type="entry name" value="TRNA MODIFICATION GTPASE GTPBP3"/>
    <property type="match status" value="1"/>
</dbReference>
<dbReference type="InterPro" id="IPR006073">
    <property type="entry name" value="GTP-bd"/>
</dbReference>
<evidence type="ECO:0000256" key="5">
    <source>
        <dbReference type="ARBA" id="ARBA00023134"/>
    </source>
</evidence>
<dbReference type="Gene3D" id="3.30.1360.120">
    <property type="entry name" value="Probable tRNA modification gtpase trme, domain 1"/>
    <property type="match status" value="1"/>
</dbReference>
<organism evidence="9 10">
    <name type="scientific">Serendipita vermifera MAFF 305830</name>
    <dbReference type="NCBI Taxonomy" id="933852"/>
    <lineage>
        <taxon>Eukaryota</taxon>
        <taxon>Fungi</taxon>
        <taxon>Dikarya</taxon>
        <taxon>Basidiomycota</taxon>
        <taxon>Agaricomycotina</taxon>
        <taxon>Agaricomycetes</taxon>
        <taxon>Sebacinales</taxon>
        <taxon>Serendipitaceae</taxon>
        <taxon>Serendipita</taxon>
    </lineage>
</organism>
<evidence type="ECO:0000313" key="9">
    <source>
        <dbReference type="EMBL" id="KIM25227.1"/>
    </source>
</evidence>
<keyword evidence="3" id="KW-0819">tRNA processing</keyword>
<proteinExistence type="inferred from homology"/>
<feature type="domain" description="MnmE helical" evidence="8">
    <location>
        <begin position="204"/>
        <end position="539"/>
    </location>
</feature>
<dbReference type="GO" id="GO:0003924">
    <property type="term" value="F:GTPase activity"/>
    <property type="evidence" value="ECO:0007669"/>
    <property type="project" value="InterPro"/>
</dbReference>
<dbReference type="InterPro" id="IPR005225">
    <property type="entry name" value="Small_GTP-bd"/>
</dbReference>
<feature type="domain" description="GTP-binding protein TrmE N-terminal" evidence="7">
    <location>
        <begin position="80"/>
        <end position="201"/>
    </location>
</feature>
<gene>
    <name evidence="9" type="ORF">M408DRAFT_74801</name>
</gene>
<dbReference type="InterPro" id="IPR027266">
    <property type="entry name" value="TrmE/GcvT-like"/>
</dbReference>
<reference evidence="9 10" key="1">
    <citation type="submission" date="2014-04" db="EMBL/GenBank/DDBJ databases">
        <authorList>
            <consortium name="DOE Joint Genome Institute"/>
            <person name="Kuo A."/>
            <person name="Zuccaro A."/>
            <person name="Kohler A."/>
            <person name="Nagy L.G."/>
            <person name="Floudas D."/>
            <person name="Copeland A."/>
            <person name="Barry K.W."/>
            <person name="Cichocki N."/>
            <person name="Veneault-Fourrey C."/>
            <person name="LaButti K."/>
            <person name="Lindquist E.A."/>
            <person name="Lipzen A."/>
            <person name="Lundell T."/>
            <person name="Morin E."/>
            <person name="Murat C."/>
            <person name="Sun H."/>
            <person name="Tunlid A."/>
            <person name="Henrissat B."/>
            <person name="Grigoriev I.V."/>
            <person name="Hibbett D.S."/>
            <person name="Martin F."/>
            <person name="Nordberg H.P."/>
            <person name="Cantor M.N."/>
            <person name="Hua S.X."/>
        </authorList>
    </citation>
    <scope>NUCLEOTIDE SEQUENCE [LARGE SCALE GENOMIC DNA]</scope>
    <source>
        <strain evidence="9 10">MAFF 305830</strain>
    </source>
</reference>
<dbReference type="InterPro" id="IPR025867">
    <property type="entry name" value="MnmE_helical"/>
</dbReference>
<dbReference type="Gene3D" id="1.20.120.430">
    <property type="entry name" value="tRNA modification GTPase MnmE domain 2"/>
    <property type="match status" value="1"/>
</dbReference>
<evidence type="ECO:0000256" key="1">
    <source>
        <dbReference type="ARBA" id="ARBA00004173"/>
    </source>
</evidence>
<dbReference type="CDD" id="cd14858">
    <property type="entry name" value="TrmE_N"/>
    <property type="match status" value="1"/>
</dbReference>
<evidence type="ECO:0000256" key="3">
    <source>
        <dbReference type="ARBA" id="ARBA00022694"/>
    </source>
</evidence>
<evidence type="ECO:0000259" key="8">
    <source>
        <dbReference type="Pfam" id="PF12631"/>
    </source>
</evidence>
<dbReference type="NCBIfam" id="TIGR00231">
    <property type="entry name" value="small_GTP"/>
    <property type="match status" value="1"/>
</dbReference>
<evidence type="ECO:0000313" key="10">
    <source>
        <dbReference type="Proteomes" id="UP000054097"/>
    </source>
</evidence>
<dbReference type="EMBL" id="KN824316">
    <property type="protein sequence ID" value="KIM25227.1"/>
    <property type="molecule type" value="Genomic_DNA"/>
</dbReference>
<keyword evidence="4" id="KW-0547">Nucleotide-binding</keyword>
<feature type="domain" description="G" evidence="6">
    <location>
        <begin position="300"/>
        <end position="376"/>
    </location>
</feature>
<dbReference type="SUPFAM" id="SSF52540">
    <property type="entry name" value="P-loop containing nucleoside triphosphate hydrolases"/>
    <property type="match status" value="1"/>
</dbReference>
<protein>
    <recommendedName>
        <fullName evidence="11">TrmE-type G domain-containing protein</fullName>
    </recommendedName>
</protein>
<dbReference type="InterPro" id="IPR031168">
    <property type="entry name" value="G_TrmE"/>
</dbReference>
<evidence type="ECO:0000256" key="2">
    <source>
        <dbReference type="ARBA" id="ARBA00011043"/>
    </source>
</evidence>
<dbReference type="SUPFAM" id="SSF103025">
    <property type="entry name" value="Folate-binding domain"/>
    <property type="match status" value="1"/>
</dbReference>
<dbReference type="Pfam" id="PF01926">
    <property type="entry name" value="MMR_HSR1"/>
    <property type="match status" value="1"/>
</dbReference>
<dbReference type="CDD" id="cd04164">
    <property type="entry name" value="trmE"/>
    <property type="match status" value="1"/>
</dbReference>
<dbReference type="HAMAP" id="MF_00379">
    <property type="entry name" value="GTPase_MnmE"/>
    <property type="match status" value="1"/>
</dbReference>
<dbReference type="FunFam" id="3.30.1360.120:FF:000007">
    <property type="entry name" value="tRNA modification GTPase GTPBP3, mitochondrial"/>
    <property type="match status" value="1"/>
</dbReference>
<keyword evidence="5" id="KW-0342">GTP-binding</keyword>
<dbReference type="Pfam" id="PF10396">
    <property type="entry name" value="TrmE_N"/>
    <property type="match status" value="1"/>
</dbReference>
<dbReference type="Proteomes" id="UP000054097">
    <property type="component" value="Unassembled WGS sequence"/>
</dbReference>
<evidence type="ECO:0008006" key="11">
    <source>
        <dbReference type="Google" id="ProtNLM"/>
    </source>
</evidence>
<comment type="similarity">
    <text evidence="2">Belongs to the TRAFAC class TrmE-Era-EngA-EngB-Septin-like GTPase superfamily. TrmE GTPase family.</text>
</comment>
<evidence type="ECO:0000259" key="7">
    <source>
        <dbReference type="Pfam" id="PF10396"/>
    </source>
</evidence>
<reference evidence="10" key="2">
    <citation type="submission" date="2015-01" db="EMBL/GenBank/DDBJ databases">
        <title>Evolutionary Origins and Diversification of the Mycorrhizal Mutualists.</title>
        <authorList>
            <consortium name="DOE Joint Genome Institute"/>
            <consortium name="Mycorrhizal Genomics Consortium"/>
            <person name="Kohler A."/>
            <person name="Kuo A."/>
            <person name="Nagy L.G."/>
            <person name="Floudas D."/>
            <person name="Copeland A."/>
            <person name="Barry K.W."/>
            <person name="Cichocki N."/>
            <person name="Veneault-Fourrey C."/>
            <person name="LaButti K."/>
            <person name="Lindquist E.A."/>
            <person name="Lipzen A."/>
            <person name="Lundell T."/>
            <person name="Morin E."/>
            <person name="Murat C."/>
            <person name="Riley R."/>
            <person name="Ohm R."/>
            <person name="Sun H."/>
            <person name="Tunlid A."/>
            <person name="Henrissat B."/>
            <person name="Grigoriev I.V."/>
            <person name="Hibbett D.S."/>
            <person name="Martin F."/>
        </authorList>
    </citation>
    <scope>NUCLEOTIDE SEQUENCE [LARGE SCALE GENOMIC DNA]</scope>
    <source>
        <strain evidence="10">MAFF 305830</strain>
    </source>
</reference>
<dbReference type="STRING" id="933852.A0A0C2X7J2"/>
<dbReference type="InterPro" id="IPR027368">
    <property type="entry name" value="MnmE_dom2"/>
</dbReference>
<evidence type="ECO:0000259" key="6">
    <source>
        <dbReference type="Pfam" id="PF01926"/>
    </source>
</evidence>
<sequence>MPFLRSISTTTSRVPYFNTLNLSKRVILSSNRHFTRRETFGYRPSWPSSSSQQNGFQTRHLRAFSSKNDTIPLSPAQKETIYALSTPPGRAGIAVIRISGPQSERSMKDAVDGSHRKDLLPEPWKMHRSAVMDPETKQVLDEGLSVYFATPKSFTAEDVLELHIHSGRAIISAVLSALSKLPGCRMAEPGEFTRRAFEKGRLDLTQVEGLRDLIDAETEEQRRWALGAAHGTVRDEIEALRKDVVACLVLCEAEIDFGDTEEIDEGLVNKAKGRALALIQKLRMHLQDSRRGEILRTGIRIVIFGEPNAGKSSLLNWLAQRQAAIVTPLPGTTRDILEVSLDLGGLPVIVCDTAGLRKTQDPVESIGIERRHREAERRASYEPPVANRLGTEIGPLVTPDTLVLLNKIDLASESASRHAKIMEEVSSEWYWSASLATGEGMPEFVEGLVRVIRQRYRTNGKGERRSMGEPMIRHARQRVHMENAAEYLEAFVRCVDNDEGRVDVVLGAEELRYAAREIGSISRAVSVDDVLDGVFRDFCIGK</sequence>
<dbReference type="NCBIfam" id="NF003661">
    <property type="entry name" value="PRK05291.1-3"/>
    <property type="match status" value="1"/>
</dbReference>
<dbReference type="GO" id="GO:0005525">
    <property type="term" value="F:GTP binding"/>
    <property type="evidence" value="ECO:0007669"/>
    <property type="project" value="UniProtKB-KW"/>
</dbReference>
<dbReference type="GO" id="GO:0002098">
    <property type="term" value="P:tRNA wobble uridine modification"/>
    <property type="evidence" value="ECO:0007669"/>
    <property type="project" value="TreeGrafter"/>
</dbReference>
<dbReference type="SUPFAM" id="SSF116878">
    <property type="entry name" value="TrmE connector domain"/>
    <property type="match status" value="1"/>
</dbReference>
<comment type="subcellular location">
    <subcellularLocation>
        <location evidence="1">Mitochondrion</location>
    </subcellularLocation>
</comment>
<dbReference type="InterPro" id="IPR027417">
    <property type="entry name" value="P-loop_NTPase"/>
</dbReference>
<dbReference type="Pfam" id="PF12631">
    <property type="entry name" value="MnmE_helical"/>
    <property type="match status" value="1"/>
</dbReference>
<dbReference type="InterPro" id="IPR004520">
    <property type="entry name" value="GTPase_MnmE"/>
</dbReference>